<evidence type="ECO:0000256" key="9">
    <source>
        <dbReference type="ARBA" id="ARBA00023006"/>
    </source>
</evidence>
<dbReference type="InterPro" id="IPR046792">
    <property type="entry name" value="Peptidase_C54_cat"/>
</dbReference>
<evidence type="ECO:0000256" key="8">
    <source>
        <dbReference type="ARBA" id="ARBA00022927"/>
    </source>
</evidence>
<evidence type="ECO:0000256" key="5">
    <source>
        <dbReference type="ARBA" id="ARBA00022670"/>
    </source>
</evidence>
<dbReference type="GO" id="GO:0005737">
    <property type="term" value="C:cytoplasm"/>
    <property type="evidence" value="ECO:0007669"/>
    <property type="project" value="UniProtKB-SubCell"/>
</dbReference>
<dbReference type="GO" id="GO:0019786">
    <property type="term" value="F:protein-phosphatidylethanolamide deconjugating activity"/>
    <property type="evidence" value="ECO:0007669"/>
    <property type="project" value="InterPro"/>
</dbReference>
<accession>A0A8S3TFN5</accession>
<protein>
    <recommendedName>
        <fullName evidence="11">Cysteine protease</fullName>
        <ecNumber evidence="11">3.4.22.-</ecNumber>
    </recommendedName>
</protein>
<feature type="domain" description="Peptidase C54 catalytic" evidence="12">
    <location>
        <begin position="44"/>
        <end position="296"/>
    </location>
</feature>
<evidence type="ECO:0000313" key="14">
    <source>
        <dbReference type="Proteomes" id="UP000683360"/>
    </source>
</evidence>
<keyword evidence="3" id="KW-0813">Transport</keyword>
<comment type="subcellular location">
    <subcellularLocation>
        <location evidence="1 11">Cytoplasm</location>
    </subcellularLocation>
</comment>
<comment type="catalytic activity">
    <reaction evidence="10">
        <text>[protein]-C-terminal L-amino acid-glycyl-phosphatidylethanolamide + H2O = [protein]-C-terminal L-amino acid-glycine + a 1,2-diacyl-sn-glycero-3-phosphoethanolamine</text>
        <dbReference type="Rhea" id="RHEA:67548"/>
        <dbReference type="Rhea" id="RHEA-COMP:17323"/>
        <dbReference type="Rhea" id="RHEA-COMP:17324"/>
        <dbReference type="ChEBI" id="CHEBI:15377"/>
        <dbReference type="ChEBI" id="CHEBI:64612"/>
        <dbReference type="ChEBI" id="CHEBI:172940"/>
        <dbReference type="ChEBI" id="CHEBI:172941"/>
    </reaction>
    <physiologicalReaction direction="left-to-right" evidence="10">
        <dbReference type="Rhea" id="RHEA:67549"/>
    </physiologicalReaction>
</comment>
<evidence type="ECO:0000256" key="7">
    <source>
        <dbReference type="ARBA" id="ARBA00022807"/>
    </source>
</evidence>
<dbReference type="GO" id="GO:0016485">
    <property type="term" value="P:protein processing"/>
    <property type="evidence" value="ECO:0007669"/>
    <property type="project" value="TreeGrafter"/>
</dbReference>
<keyword evidence="7" id="KW-0788">Thiol protease</keyword>
<dbReference type="EMBL" id="CAJPWZ010002180">
    <property type="protein sequence ID" value="CAG2232343.1"/>
    <property type="molecule type" value="Genomic_DNA"/>
</dbReference>
<evidence type="ECO:0000256" key="1">
    <source>
        <dbReference type="ARBA" id="ARBA00004496"/>
    </source>
</evidence>
<dbReference type="GO" id="GO:0035973">
    <property type="term" value="P:aggrephagy"/>
    <property type="evidence" value="ECO:0007669"/>
    <property type="project" value="TreeGrafter"/>
</dbReference>
<dbReference type="OrthoDB" id="2960936at2759"/>
<evidence type="ECO:0000256" key="10">
    <source>
        <dbReference type="ARBA" id="ARBA00029362"/>
    </source>
</evidence>
<dbReference type="SUPFAM" id="SSF54001">
    <property type="entry name" value="Cysteine proteinases"/>
    <property type="match status" value="2"/>
</dbReference>
<evidence type="ECO:0000256" key="2">
    <source>
        <dbReference type="ARBA" id="ARBA00010958"/>
    </source>
</evidence>
<comment type="function">
    <text evidence="11">Cysteine protease that plays a key role in autophagy by mediating both proteolytic activation and delipidation of ATG8 family proteins.</text>
</comment>
<dbReference type="PANTHER" id="PTHR22624:SF49">
    <property type="entry name" value="CYSTEINE PROTEASE"/>
    <property type="match status" value="1"/>
</dbReference>
<evidence type="ECO:0000256" key="6">
    <source>
        <dbReference type="ARBA" id="ARBA00022801"/>
    </source>
</evidence>
<name>A0A8S3TFN5_MYTED</name>
<dbReference type="GO" id="GO:0015031">
    <property type="term" value="P:protein transport"/>
    <property type="evidence" value="ECO:0007669"/>
    <property type="project" value="UniProtKB-KW"/>
</dbReference>
<evidence type="ECO:0000313" key="13">
    <source>
        <dbReference type="EMBL" id="CAG2232343.1"/>
    </source>
</evidence>
<dbReference type="EC" id="3.4.22.-" evidence="11"/>
<dbReference type="GO" id="GO:0004197">
    <property type="term" value="F:cysteine-type endopeptidase activity"/>
    <property type="evidence" value="ECO:0007669"/>
    <property type="project" value="TreeGrafter"/>
</dbReference>
<keyword evidence="9 11" id="KW-0072">Autophagy</keyword>
<evidence type="ECO:0000256" key="3">
    <source>
        <dbReference type="ARBA" id="ARBA00022448"/>
    </source>
</evidence>
<evidence type="ECO:0000256" key="4">
    <source>
        <dbReference type="ARBA" id="ARBA00022490"/>
    </source>
</evidence>
<dbReference type="GO" id="GO:0034727">
    <property type="term" value="P:piecemeal microautophagy of the nucleus"/>
    <property type="evidence" value="ECO:0007669"/>
    <property type="project" value="TreeGrafter"/>
</dbReference>
<keyword evidence="8 11" id="KW-0653">Protein transport</keyword>
<gene>
    <name evidence="13" type="ORF">MEDL_45074</name>
</gene>
<comment type="similarity">
    <text evidence="2 11">Belongs to the peptidase C54 family.</text>
</comment>
<dbReference type="InterPro" id="IPR005078">
    <property type="entry name" value="Peptidase_C54"/>
</dbReference>
<dbReference type="Proteomes" id="UP000683360">
    <property type="component" value="Unassembled WGS sequence"/>
</dbReference>
<organism evidence="13 14">
    <name type="scientific">Mytilus edulis</name>
    <name type="common">Blue mussel</name>
    <dbReference type="NCBI Taxonomy" id="6550"/>
    <lineage>
        <taxon>Eukaryota</taxon>
        <taxon>Metazoa</taxon>
        <taxon>Spiralia</taxon>
        <taxon>Lophotrochozoa</taxon>
        <taxon>Mollusca</taxon>
        <taxon>Bivalvia</taxon>
        <taxon>Autobranchia</taxon>
        <taxon>Pteriomorphia</taxon>
        <taxon>Mytilida</taxon>
        <taxon>Mytiloidea</taxon>
        <taxon>Mytilidae</taxon>
        <taxon>Mytilinae</taxon>
        <taxon>Mytilus</taxon>
    </lineage>
</organism>
<dbReference type="AlphaFoldDB" id="A0A8S3TFN5"/>
<feature type="domain" description="Peptidase C54 catalytic" evidence="12">
    <location>
        <begin position="322"/>
        <end position="385"/>
    </location>
</feature>
<keyword evidence="4 11" id="KW-0963">Cytoplasm</keyword>
<dbReference type="GO" id="GO:0000423">
    <property type="term" value="P:mitophagy"/>
    <property type="evidence" value="ECO:0007669"/>
    <property type="project" value="TreeGrafter"/>
</dbReference>
<dbReference type="Pfam" id="PF03416">
    <property type="entry name" value="Peptidase_C54"/>
    <property type="match status" value="2"/>
</dbReference>
<reference evidence="13" key="1">
    <citation type="submission" date="2021-03" db="EMBL/GenBank/DDBJ databases">
        <authorList>
            <person name="Bekaert M."/>
        </authorList>
    </citation>
    <scope>NUCLEOTIDE SEQUENCE</scope>
</reference>
<dbReference type="InterPro" id="IPR038765">
    <property type="entry name" value="Papain-like_cys_pep_sf"/>
</dbReference>
<proteinExistence type="inferred from homology"/>
<dbReference type="PANTHER" id="PTHR22624">
    <property type="entry name" value="CYSTEINE PROTEASE ATG4"/>
    <property type="match status" value="1"/>
</dbReference>
<comment type="caution">
    <text evidence="13">The sequence shown here is derived from an EMBL/GenBank/DDBJ whole genome shotgun (WGS) entry which is preliminary data.</text>
</comment>
<keyword evidence="6 11" id="KW-0378">Hydrolase</keyword>
<evidence type="ECO:0000259" key="12">
    <source>
        <dbReference type="Pfam" id="PF03416"/>
    </source>
</evidence>
<evidence type="ECO:0000256" key="11">
    <source>
        <dbReference type="RuleBase" id="RU363115"/>
    </source>
</evidence>
<sequence>MDFLTEVSTFTYEAGPVNYDEFPPTEEPVYLMGTPYSTLYDLNELKLDFLSRIWLTYRKNFPAIGGTGPTLDTGWGCMLRCGQMMLAQALLNRHCGRDWRWTRKIYDEKYRKVLEMFLDKKNAYYSIHQIASMGVSEGKNIGQWFGPNTVAQVLKKLVVFDEWSSLVIHVAMDNTIIEHDIKCLCKPGYEKTTCDILGMNSMKAGATGCSSRAKPQDKNKSSHVDPSKWKPLLLILPLRLGLTDINAVYIESLKKCLSFTHSVGIIGGKPNQAHWFVGYVGDKLIYLDPHTTQVSVFFDKMIYLDPHTTQEVDILSTHPPLFSRDKLIYLDPHTTQVSVDLNDHLSNDDSFHCPHPCMMNILELDPSIAVGFYCGTESEFDDLCTTIRKFITCESRTPMFELYQDRPPHWPPYEPYSGKFFLLWSSATIEFAVLDGTGCETDDEFELIG</sequence>
<keyword evidence="5 11" id="KW-0645">Protease</keyword>
<dbReference type="GO" id="GO:0000045">
    <property type="term" value="P:autophagosome assembly"/>
    <property type="evidence" value="ECO:0007669"/>
    <property type="project" value="TreeGrafter"/>
</dbReference>
<keyword evidence="14" id="KW-1185">Reference proteome</keyword>